<evidence type="ECO:0000256" key="5">
    <source>
        <dbReference type="ARBA" id="ARBA00023274"/>
    </source>
</evidence>
<evidence type="ECO:0000256" key="4">
    <source>
        <dbReference type="ARBA" id="ARBA00022980"/>
    </source>
</evidence>
<dbReference type="Gene3D" id="2.40.30.10">
    <property type="entry name" value="Translation factors"/>
    <property type="match status" value="2"/>
</dbReference>
<dbReference type="PANTHER" id="PTHR11229:SF16">
    <property type="entry name" value="LARGE RIBOSOMAL SUBUNIT PROTEIN UL3C"/>
    <property type="match status" value="1"/>
</dbReference>
<dbReference type="PANTHER" id="PTHR11229">
    <property type="entry name" value="50S RIBOSOMAL PROTEIN L3"/>
    <property type="match status" value="1"/>
</dbReference>
<gene>
    <name evidence="8" type="primary">rpl13</name>
</gene>
<dbReference type="AlphaFoldDB" id="A0A3G1IWK2"/>
<sequence length="185" mass="20481">MTQFFDEKGNVIPVTIIKAGPCEIAQIKTQEKDGYNALQLGLILQKNSKKKKQKNLKEFRLENFEELNSYIEKKIIDTSIFNPGDLVNVTGYGIGRGFSGYQKRHHFARGPMTHGSKNHRLPGSIGAGTTPGRVFPGTKMAGRKGSNKVTIRNLTIVQIETEQNLIILKGSIPGKNGALINIYLK</sequence>
<evidence type="ECO:0000256" key="7">
    <source>
        <dbReference type="SAM" id="MobiDB-lite"/>
    </source>
</evidence>
<keyword evidence="3" id="KW-0694">RNA-binding</keyword>
<comment type="similarity">
    <text evidence="1">Belongs to the universal ribosomal protein uL3 family.</text>
</comment>
<feature type="region of interest" description="Disordered" evidence="7">
    <location>
        <begin position="111"/>
        <end position="143"/>
    </location>
</feature>
<accession>A0A3G1IWK2</accession>
<keyword evidence="8" id="KW-0934">Plastid</keyword>
<dbReference type="NCBIfam" id="TIGR03625">
    <property type="entry name" value="L3_bact"/>
    <property type="match status" value="1"/>
</dbReference>
<evidence type="ECO:0000256" key="6">
    <source>
        <dbReference type="ARBA" id="ARBA00035213"/>
    </source>
</evidence>
<keyword evidence="5" id="KW-0687">Ribonucleoprotein</keyword>
<name>A0A3G1IWK2_9EUKA</name>
<geneLocation type="plastid" evidence="8"/>
<dbReference type="InterPro" id="IPR009000">
    <property type="entry name" value="Transl_B-barrel_sf"/>
</dbReference>
<dbReference type="InterPro" id="IPR000597">
    <property type="entry name" value="Ribosomal_uL3"/>
</dbReference>
<dbReference type="EMBL" id="MF167427">
    <property type="protein sequence ID" value="ASQ40421.1"/>
    <property type="molecule type" value="Genomic_DNA"/>
</dbReference>
<dbReference type="InterPro" id="IPR019927">
    <property type="entry name" value="Ribosomal_uL3_bac/org-type"/>
</dbReference>
<evidence type="ECO:0000256" key="1">
    <source>
        <dbReference type="ARBA" id="ARBA00006540"/>
    </source>
</evidence>
<dbReference type="GO" id="GO:0003735">
    <property type="term" value="F:structural constituent of ribosome"/>
    <property type="evidence" value="ECO:0007669"/>
    <property type="project" value="InterPro"/>
</dbReference>
<keyword evidence="2" id="KW-0699">rRNA-binding</keyword>
<reference evidence="8" key="1">
    <citation type="submission" date="2017-05" db="EMBL/GenBank/DDBJ databases">
        <title>Plastid comparative genomics reveals ancient divergence between Glaucophyte genera.</title>
        <authorList>
            <person name="Figueroa-Martinez F.J."/>
            <person name="Jackson C."/>
            <person name="Reyes-Prieto A."/>
        </authorList>
    </citation>
    <scope>NUCLEOTIDE SEQUENCE</scope>
    <source>
        <strain evidence="8">SAG 4.97</strain>
    </source>
</reference>
<dbReference type="GO" id="GO:0006412">
    <property type="term" value="P:translation"/>
    <property type="evidence" value="ECO:0007669"/>
    <property type="project" value="InterPro"/>
</dbReference>
<dbReference type="FunFam" id="2.40.30.10:FF:000065">
    <property type="entry name" value="50S ribosomal protein L3, chloroplastic"/>
    <property type="match status" value="1"/>
</dbReference>
<dbReference type="GO" id="GO:0019843">
    <property type="term" value="F:rRNA binding"/>
    <property type="evidence" value="ECO:0007669"/>
    <property type="project" value="UniProtKB-KW"/>
</dbReference>
<dbReference type="GO" id="GO:0022625">
    <property type="term" value="C:cytosolic large ribosomal subunit"/>
    <property type="evidence" value="ECO:0007669"/>
    <property type="project" value="TreeGrafter"/>
</dbReference>
<dbReference type="SUPFAM" id="SSF50447">
    <property type="entry name" value="Translation proteins"/>
    <property type="match status" value="1"/>
</dbReference>
<evidence type="ECO:0000313" key="8">
    <source>
        <dbReference type="EMBL" id="ASQ40421.1"/>
    </source>
</evidence>
<keyword evidence="4 8" id="KW-0689">Ribosomal protein</keyword>
<evidence type="ECO:0000256" key="2">
    <source>
        <dbReference type="ARBA" id="ARBA00022730"/>
    </source>
</evidence>
<protein>
    <recommendedName>
        <fullName evidence="6">Large ribosomal subunit protein uL3c</fullName>
    </recommendedName>
</protein>
<proteinExistence type="inferred from homology"/>
<dbReference type="Pfam" id="PF00297">
    <property type="entry name" value="Ribosomal_L3"/>
    <property type="match status" value="1"/>
</dbReference>
<organism evidence="8">
    <name type="scientific">Cyanoptyche gloeocystis</name>
    <dbReference type="NCBI Taxonomy" id="77922"/>
    <lineage>
        <taxon>Eukaryota</taxon>
        <taxon>Glaucocystophyceae</taxon>
        <taxon>Glaucocystophyceae incertae sedis</taxon>
        <taxon>Cyanoptyche</taxon>
    </lineage>
</organism>
<evidence type="ECO:0000256" key="3">
    <source>
        <dbReference type="ARBA" id="ARBA00022884"/>
    </source>
</evidence>